<feature type="domain" description="Porphobilinogen deaminase C-terminal" evidence="11">
    <location>
        <begin position="221"/>
        <end position="289"/>
    </location>
</feature>
<evidence type="ECO:0000256" key="3">
    <source>
        <dbReference type="ARBA" id="ARBA00005638"/>
    </source>
</evidence>
<dbReference type="Gene3D" id="3.30.160.40">
    <property type="entry name" value="Porphobilinogen deaminase, C-terminal domain"/>
    <property type="match status" value="1"/>
</dbReference>
<dbReference type="InterPro" id="IPR022417">
    <property type="entry name" value="Porphobilin_deaminase_N"/>
</dbReference>
<keyword evidence="7" id="KW-0627">Porphyrin biosynthesis</keyword>
<comment type="similarity">
    <text evidence="3">Belongs to the HMBS family.</text>
</comment>
<comment type="catalytic activity">
    <reaction evidence="8">
        <text>4 porphobilinogen + H2O = hydroxymethylbilane + 4 NH4(+)</text>
        <dbReference type="Rhea" id="RHEA:13185"/>
        <dbReference type="ChEBI" id="CHEBI:15377"/>
        <dbReference type="ChEBI" id="CHEBI:28938"/>
        <dbReference type="ChEBI" id="CHEBI:57845"/>
        <dbReference type="ChEBI" id="CHEBI:58126"/>
        <dbReference type="EC" id="2.5.1.61"/>
    </reaction>
</comment>
<dbReference type="NCBIfam" id="TIGR00212">
    <property type="entry name" value="hemC"/>
    <property type="match status" value="1"/>
</dbReference>
<dbReference type="SUPFAM" id="SSF54782">
    <property type="entry name" value="Porphobilinogen deaminase (hydroxymethylbilane synthase), C-terminal domain"/>
    <property type="match status" value="1"/>
</dbReference>
<dbReference type="EC" id="2.5.1.61" evidence="5 9"/>
<dbReference type="Proteomes" id="UP000521313">
    <property type="component" value="Unassembled WGS sequence"/>
</dbReference>
<evidence type="ECO:0000256" key="6">
    <source>
        <dbReference type="ARBA" id="ARBA00022679"/>
    </source>
</evidence>
<dbReference type="GO" id="GO:0006783">
    <property type="term" value="P:heme biosynthetic process"/>
    <property type="evidence" value="ECO:0007669"/>
    <property type="project" value="TreeGrafter"/>
</dbReference>
<proteinExistence type="inferred from homology"/>
<dbReference type="RefSeq" id="WP_183376653.1">
    <property type="nucleotide sequence ID" value="NZ_JACHHD010000018.1"/>
</dbReference>
<feature type="domain" description="Porphobilinogen deaminase N-terminal" evidence="10">
    <location>
        <begin position="3"/>
        <end position="208"/>
    </location>
</feature>
<evidence type="ECO:0000256" key="9">
    <source>
        <dbReference type="NCBIfam" id="TIGR00212"/>
    </source>
</evidence>
<accession>A0A7W8G014</accession>
<dbReference type="InterPro" id="IPR036803">
    <property type="entry name" value="Porphobilinogen_deaminase_C_sf"/>
</dbReference>
<name>A0A7W8G014_9FIRM</name>
<dbReference type="Pfam" id="PF03900">
    <property type="entry name" value="Porphobil_deamC"/>
    <property type="match status" value="1"/>
</dbReference>
<dbReference type="PANTHER" id="PTHR11557">
    <property type="entry name" value="PORPHOBILINOGEN DEAMINASE"/>
    <property type="match status" value="1"/>
</dbReference>
<comment type="cofactor">
    <cofactor evidence="1">
        <name>dipyrromethane</name>
        <dbReference type="ChEBI" id="CHEBI:60342"/>
    </cofactor>
</comment>
<evidence type="ECO:0000256" key="8">
    <source>
        <dbReference type="ARBA" id="ARBA00048169"/>
    </source>
</evidence>
<keyword evidence="6 12" id="KW-0808">Transferase</keyword>
<evidence type="ECO:0000313" key="12">
    <source>
        <dbReference type="EMBL" id="MBB5185572.1"/>
    </source>
</evidence>
<comment type="caution">
    <text evidence="12">The sequence shown here is derived from an EMBL/GenBank/DDBJ whole genome shotgun (WGS) entry which is preliminary data.</text>
</comment>
<dbReference type="PANTHER" id="PTHR11557:SF0">
    <property type="entry name" value="PORPHOBILINOGEN DEAMINASE"/>
    <property type="match status" value="1"/>
</dbReference>
<dbReference type="EMBL" id="JACHHD010000018">
    <property type="protein sequence ID" value="MBB5185572.1"/>
    <property type="molecule type" value="Genomic_DNA"/>
</dbReference>
<comment type="subunit">
    <text evidence="4">Monomer.</text>
</comment>
<sequence length="293" mass="33395">MNIKVGTRESKLALKQTELAIQALSKIFPERSFEIVPIRVKGDQDKKTPLVQMKQTGIFIKEIELALLDHTIDLAIHSLKDVGSVMHPDLMLLQHALFEDPRDCLISKDHQTLMELRPEAKIATGSLRRRACIHRLRPDIQFVDLRGNIETRLQKLKESDWDGLILASAGLKRLGLEALIDEYLDPSFVIPACGQGTLALQIRKEDQRQYEKCFSETSRALEVQIERDFLMQSHAGCHVPVGCYAKIHGQTVVVDACFGEDEFSCRFVHETFSLDHWEQIGSQLQKKLKEQEL</sequence>
<protein>
    <recommendedName>
        <fullName evidence="5 9">Hydroxymethylbilane synthase</fullName>
        <ecNumber evidence="5 9">2.5.1.61</ecNumber>
    </recommendedName>
</protein>
<evidence type="ECO:0000256" key="5">
    <source>
        <dbReference type="ARBA" id="ARBA00012655"/>
    </source>
</evidence>
<reference evidence="12 13" key="1">
    <citation type="submission" date="2020-08" db="EMBL/GenBank/DDBJ databases">
        <title>Genomic Encyclopedia of Type Strains, Phase IV (KMG-IV): sequencing the most valuable type-strain genomes for metagenomic binning, comparative biology and taxonomic classification.</title>
        <authorList>
            <person name="Goeker M."/>
        </authorList>
    </citation>
    <scope>NUCLEOTIDE SEQUENCE [LARGE SCALE GENOMIC DNA]</scope>
    <source>
        <strain evidence="12 13">DSM 26963</strain>
    </source>
</reference>
<evidence type="ECO:0000256" key="4">
    <source>
        <dbReference type="ARBA" id="ARBA00011245"/>
    </source>
</evidence>
<dbReference type="CDD" id="cd13647">
    <property type="entry name" value="PBP2_PBGD_2"/>
    <property type="match status" value="1"/>
</dbReference>
<gene>
    <name evidence="12" type="ORF">HNQ43_001644</name>
</gene>
<dbReference type="PRINTS" id="PR00151">
    <property type="entry name" value="PORPHBDMNASE"/>
</dbReference>
<dbReference type="FunFam" id="3.40.190.10:FF:000005">
    <property type="entry name" value="Porphobilinogen deaminase"/>
    <property type="match status" value="1"/>
</dbReference>
<evidence type="ECO:0000259" key="10">
    <source>
        <dbReference type="Pfam" id="PF01379"/>
    </source>
</evidence>
<evidence type="ECO:0000313" key="13">
    <source>
        <dbReference type="Proteomes" id="UP000521313"/>
    </source>
</evidence>
<organism evidence="12 13">
    <name type="scientific">Faecalicoccus acidiformans</name>
    <dbReference type="NCBI Taxonomy" id="915173"/>
    <lineage>
        <taxon>Bacteria</taxon>
        <taxon>Bacillati</taxon>
        <taxon>Bacillota</taxon>
        <taxon>Erysipelotrichia</taxon>
        <taxon>Erysipelotrichales</taxon>
        <taxon>Erysipelotrichaceae</taxon>
        <taxon>Faecalicoccus</taxon>
    </lineage>
</organism>
<dbReference type="Pfam" id="PF01379">
    <property type="entry name" value="Porphobil_deam"/>
    <property type="match status" value="1"/>
</dbReference>
<evidence type="ECO:0000256" key="7">
    <source>
        <dbReference type="ARBA" id="ARBA00023244"/>
    </source>
</evidence>
<dbReference type="GO" id="GO:0005737">
    <property type="term" value="C:cytoplasm"/>
    <property type="evidence" value="ECO:0007669"/>
    <property type="project" value="UniProtKB-UniRule"/>
</dbReference>
<evidence type="ECO:0000256" key="1">
    <source>
        <dbReference type="ARBA" id="ARBA00001916"/>
    </source>
</evidence>
<dbReference type="InterPro" id="IPR022418">
    <property type="entry name" value="Porphobilinogen_deaminase_C"/>
</dbReference>
<dbReference type="InterPro" id="IPR000860">
    <property type="entry name" value="HemC"/>
</dbReference>
<evidence type="ECO:0000259" key="11">
    <source>
        <dbReference type="Pfam" id="PF03900"/>
    </source>
</evidence>
<dbReference type="GO" id="GO:0004418">
    <property type="term" value="F:hydroxymethylbilane synthase activity"/>
    <property type="evidence" value="ECO:0007669"/>
    <property type="project" value="UniProtKB-UniRule"/>
</dbReference>
<dbReference type="AlphaFoldDB" id="A0A7W8G014"/>
<dbReference type="Gene3D" id="3.40.190.10">
    <property type="entry name" value="Periplasmic binding protein-like II"/>
    <property type="match status" value="2"/>
</dbReference>
<comment type="function">
    <text evidence="2">Tetrapolymerization of the monopyrrole PBG into the hydroxymethylbilane pre-uroporphyrinogen in several discrete steps.</text>
</comment>
<dbReference type="PIRSF" id="PIRSF001438">
    <property type="entry name" value="4pyrrol_synth_OHMeBilane_synth"/>
    <property type="match status" value="1"/>
</dbReference>
<evidence type="ECO:0000256" key="2">
    <source>
        <dbReference type="ARBA" id="ARBA00002869"/>
    </source>
</evidence>
<dbReference type="SUPFAM" id="SSF53850">
    <property type="entry name" value="Periplasmic binding protein-like II"/>
    <property type="match status" value="1"/>
</dbReference>